<dbReference type="GO" id="GO:0006046">
    <property type="term" value="P:N-acetylglucosamine catabolic process"/>
    <property type="evidence" value="ECO:0007669"/>
    <property type="project" value="TreeGrafter"/>
</dbReference>
<name>A0A0D8LAT1_MORMO</name>
<protein>
    <submittedName>
        <fullName evidence="2">Glucosamine-6-phosphate deaminase</fullName>
    </submittedName>
</protein>
<sequence>MTDSLVTAGQKDLLHYAVYTNRDATGRAAAEKARDIIVQCQASQPEVRIIFASAPSQNEFLQHLQTLPEIDWSKVTAFHMDEYIGLPPGAPQAFSHYIQEHLFDAVKPAATHFIRAHATDSEAECRRYAKLLSAAPVDLVCLGVGENGHIAFNDPWVADFSDSAVVKRVQLDEQCRQQQVNDGCFARTDDVPVYALTLTIPALVSARHMVCVAPAATKRQAVTRMIRDPISEDLPATILRRHNSAFLYLDKDSGADLC</sequence>
<dbReference type="Pfam" id="PF01182">
    <property type="entry name" value="Glucosamine_iso"/>
    <property type="match status" value="1"/>
</dbReference>
<accession>A0A0D8LAT1</accession>
<dbReference type="GO" id="GO:0004342">
    <property type="term" value="F:glucosamine-6-phosphate deaminase activity"/>
    <property type="evidence" value="ECO:0007669"/>
    <property type="project" value="InterPro"/>
</dbReference>
<proteinExistence type="predicted"/>
<dbReference type="PANTHER" id="PTHR11280">
    <property type="entry name" value="GLUCOSAMINE-6-PHOSPHATE ISOMERASE"/>
    <property type="match status" value="1"/>
</dbReference>
<dbReference type="PATRIC" id="fig|582.24.peg.737"/>
<evidence type="ECO:0000313" key="2">
    <source>
        <dbReference type="EMBL" id="KJF78957.1"/>
    </source>
</evidence>
<feature type="domain" description="Glucosamine/galactosamine-6-phosphate isomerase" evidence="1">
    <location>
        <begin position="22"/>
        <end position="243"/>
    </location>
</feature>
<organism evidence="2 3">
    <name type="scientific">Morganella morganii</name>
    <name type="common">Proteus morganii</name>
    <dbReference type="NCBI Taxonomy" id="582"/>
    <lineage>
        <taxon>Bacteria</taxon>
        <taxon>Pseudomonadati</taxon>
        <taxon>Pseudomonadota</taxon>
        <taxon>Gammaproteobacteria</taxon>
        <taxon>Enterobacterales</taxon>
        <taxon>Morganellaceae</taxon>
        <taxon>Morganella</taxon>
    </lineage>
</organism>
<dbReference type="PANTHER" id="PTHR11280:SF6">
    <property type="entry name" value="GLUCOSAMINE-6-PHOSPHATE ISOMERASE NAGB"/>
    <property type="match status" value="1"/>
</dbReference>
<dbReference type="InterPro" id="IPR006148">
    <property type="entry name" value="Glc/Gal-6P_isomerase"/>
</dbReference>
<dbReference type="GO" id="GO:0005737">
    <property type="term" value="C:cytoplasm"/>
    <property type="evidence" value="ECO:0007669"/>
    <property type="project" value="TreeGrafter"/>
</dbReference>
<dbReference type="GO" id="GO:0005975">
    <property type="term" value="P:carbohydrate metabolic process"/>
    <property type="evidence" value="ECO:0007669"/>
    <property type="project" value="InterPro"/>
</dbReference>
<dbReference type="Proteomes" id="UP000032582">
    <property type="component" value="Unassembled WGS sequence"/>
</dbReference>
<comment type="caution">
    <text evidence="2">The sequence shown here is derived from an EMBL/GenBank/DDBJ whole genome shotgun (WGS) entry which is preliminary data.</text>
</comment>
<dbReference type="GO" id="GO:0042802">
    <property type="term" value="F:identical protein binding"/>
    <property type="evidence" value="ECO:0007669"/>
    <property type="project" value="TreeGrafter"/>
</dbReference>
<gene>
    <name evidence="2" type="ORF">UA45_02495</name>
</gene>
<dbReference type="Gene3D" id="3.40.50.1360">
    <property type="match status" value="1"/>
</dbReference>
<dbReference type="CDD" id="cd01399">
    <property type="entry name" value="GlcN6P_deaminase"/>
    <property type="match status" value="1"/>
</dbReference>
<reference evidence="2 3" key="1">
    <citation type="submission" date="2015-02" db="EMBL/GenBank/DDBJ databases">
        <title>Whole genome shotgun sequencing of cultured foodborne pathogen.</title>
        <authorList>
            <person name="Timme R."/>
            <person name="Allard M.W."/>
            <person name="Strain E."/>
            <person name="Evans P.S."/>
            <person name="Brown E."/>
        </authorList>
    </citation>
    <scope>NUCLEOTIDE SEQUENCE [LARGE SCALE GENOMIC DNA]</scope>
    <source>
        <strain evidence="2 3">GCSL-TSO-24</strain>
    </source>
</reference>
<dbReference type="InterPro" id="IPR004547">
    <property type="entry name" value="Glucosamine6P_isomerase"/>
</dbReference>
<dbReference type="GO" id="GO:0019262">
    <property type="term" value="P:N-acetylneuraminate catabolic process"/>
    <property type="evidence" value="ECO:0007669"/>
    <property type="project" value="TreeGrafter"/>
</dbReference>
<dbReference type="EMBL" id="JZSH01000013">
    <property type="protein sequence ID" value="KJF78957.1"/>
    <property type="molecule type" value="Genomic_DNA"/>
</dbReference>
<evidence type="ECO:0000259" key="1">
    <source>
        <dbReference type="Pfam" id="PF01182"/>
    </source>
</evidence>
<dbReference type="AlphaFoldDB" id="A0A0D8LAT1"/>
<dbReference type="SUPFAM" id="SSF100950">
    <property type="entry name" value="NagB/RpiA/CoA transferase-like"/>
    <property type="match status" value="1"/>
</dbReference>
<dbReference type="InterPro" id="IPR037171">
    <property type="entry name" value="NagB/RpiA_transferase-like"/>
</dbReference>
<dbReference type="GO" id="GO:0006043">
    <property type="term" value="P:glucosamine catabolic process"/>
    <property type="evidence" value="ECO:0007669"/>
    <property type="project" value="TreeGrafter"/>
</dbReference>
<evidence type="ECO:0000313" key="3">
    <source>
        <dbReference type="Proteomes" id="UP000032582"/>
    </source>
</evidence>